<dbReference type="InterPro" id="IPR029044">
    <property type="entry name" value="Nucleotide-diphossugar_trans"/>
</dbReference>
<gene>
    <name evidence="2" type="ORF">SAMN04488095_2656</name>
</gene>
<dbReference type="Gene3D" id="3.90.550.10">
    <property type="entry name" value="Spore Coat Polysaccharide Biosynthesis Protein SpsA, Chain A"/>
    <property type="match status" value="1"/>
</dbReference>
<proteinExistence type="predicted"/>
<organism evidence="2 3">
    <name type="scientific">Jannaschia pohangensis</name>
    <dbReference type="NCBI Taxonomy" id="390807"/>
    <lineage>
        <taxon>Bacteria</taxon>
        <taxon>Pseudomonadati</taxon>
        <taxon>Pseudomonadota</taxon>
        <taxon>Alphaproteobacteria</taxon>
        <taxon>Rhodobacterales</taxon>
        <taxon>Roseobacteraceae</taxon>
        <taxon>Jannaschia</taxon>
    </lineage>
</organism>
<keyword evidence="2" id="KW-0808">Transferase</keyword>
<dbReference type="InterPro" id="IPR001173">
    <property type="entry name" value="Glyco_trans_2-like"/>
</dbReference>
<dbReference type="AlphaFoldDB" id="A0A1I3QTN8"/>
<evidence type="ECO:0000259" key="1">
    <source>
        <dbReference type="Pfam" id="PF00535"/>
    </source>
</evidence>
<feature type="domain" description="Glycosyltransferase 2-like" evidence="1">
    <location>
        <begin position="81"/>
        <end position="199"/>
    </location>
</feature>
<reference evidence="2 3" key="1">
    <citation type="submission" date="2016-10" db="EMBL/GenBank/DDBJ databases">
        <authorList>
            <person name="de Groot N.N."/>
        </authorList>
    </citation>
    <scope>NUCLEOTIDE SEQUENCE [LARGE SCALE GENOMIC DNA]</scope>
    <source>
        <strain evidence="2 3">DSM 19073</strain>
    </source>
</reference>
<dbReference type="GO" id="GO:0016740">
    <property type="term" value="F:transferase activity"/>
    <property type="evidence" value="ECO:0007669"/>
    <property type="project" value="UniProtKB-KW"/>
</dbReference>
<dbReference type="CDD" id="cd00761">
    <property type="entry name" value="Glyco_tranf_GTA_type"/>
    <property type="match status" value="1"/>
</dbReference>
<evidence type="ECO:0000313" key="3">
    <source>
        <dbReference type="Proteomes" id="UP000199110"/>
    </source>
</evidence>
<sequence>MTRLSAVAIVEPPDCAALQKVFMSNPASRLAVVICSAGRPDCLADLVPFLDNQSRPADRVIFSVPGPEHIGFDPAPRFGHGTRAEVIHPPKGLPRQRNAGLDALAGDADIVVFFDDDFLPSRHALAGIELAFAARGDVGGMTGHLIADGINGPGFDHTEAAEMVARWDSDHPEPTEGRVLRRNLAGLYGCNMAYRVSSIGDARFDEALPLYGWQEDIDFAARISGARIKTDAFAGVHRGAKSGRETAGQRLGYSQIANTWYLWRKGTMTARFALRLATRNMAANHLRMLRPEPWIDRRARAIGNWRALFDVARGRADPGRILTL</sequence>
<dbReference type="STRING" id="390807.SAMN04488095_2656"/>
<keyword evidence="3" id="KW-1185">Reference proteome</keyword>
<name>A0A1I3QTN8_9RHOB</name>
<dbReference type="Proteomes" id="UP000199110">
    <property type="component" value="Unassembled WGS sequence"/>
</dbReference>
<dbReference type="Pfam" id="PF00535">
    <property type="entry name" value="Glycos_transf_2"/>
    <property type="match status" value="1"/>
</dbReference>
<accession>A0A1I3QTN8</accession>
<dbReference type="EMBL" id="FORA01000003">
    <property type="protein sequence ID" value="SFJ37110.1"/>
    <property type="molecule type" value="Genomic_DNA"/>
</dbReference>
<protein>
    <submittedName>
        <fullName evidence="2">Glycosyltransferase, GT2 family</fullName>
    </submittedName>
</protein>
<evidence type="ECO:0000313" key="2">
    <source>
        <dbReference type="EMBL" id="SFJ37110.1"/>
    </source>
</evidence>
<dbReference type="RefSeq" id="WP_245749239.1">
    <property type="nucleotide sequence ID" value="NZ_FORA01000003.1"/>
</dbReference>
<dbReference type="SUPFAM" id="SSF53448">
    <property type="entry name" value="Nucleotide-diphospho-sugar transferases"/>
    <property type="match status" value="1"/>
</dbReference>